<dbReference type="BioCyc" id="BSUB633149:G1GM8-2327-MONOMER"/>
<reference evidence="2" key="1">
    <citation type="journal article" date="2011" name="J. Bacteriol.">
        <title>Genome sequences of eight morphologically diverse alphaproteobacteria.</title>
        <authorList>
            <consortium name="US DOE Joint Genome Institute"/>
            <person name="Brown P.J."/>
            <person name="Kysela D.T."/>
            <person name="Buechlein A."/>
            <person name="Hemmerich C."/>
            <person name="Brun Y.V."/>
        </authorList>
    </citation>
    <scope>NUCLEOTIDE SEQUENCE [LARGE SCALE GENOMIC DNA]</scope>
    <source>
        <strain evidence="2">ATCC 15264 / DSM 4735 / LMG 14903 / NBRC 16000 / CB 81</strain>
    </source>
</reference>
<dbReference type="EMBL" id="CP002102">
    <property type="protein sequence ID" value="ADL01639.1"/>
    <property type="molecule type" value="Genomic_DNA"/>
</dbReference>
<dbReference type="AlphaFoldDB" id="D9QK54"/>
<sequence>MRAIPFWLLVRDLTRHKDAPDMRVIARSALALATVLTIAACEGSPEPAAAPVAAATPAAAEAPAPPPATGGLAIEGEGLRLFSASGSARPVPFGTPQDVVIGLVAGMLGARETPEVTTNSECGEGPVQFASFSNGLKLAFQDEKFAGWFLDAAGLTTVDGVGVGTTRADLDGARTIEIDPESTLGIEFQAGDMGGFLTADGAAGTVESLYAGATCFFR</sequence>
<dbReference type="KEGG" id="bsb:Bresu_2329"/>
<dbReference type="HOGENOM" id="CLU_1381804_0_0_5"/>
<evidence type="ECO:0008006" key="3">
    <source>
        <dbReference type="Google" id="ProtNLM"/>
    </source>
</evidence>
<dbReference type="Proteomes" id="UP000002696">
    <property type="component" value="Chromosome"/>
</dbReference>
<gene>
    <name evidence="1" type="ordered locus">Bresu_2329</name>
</gene>
<evidence type="ECO:0000313" key="1">
    <source>
        <dbReference type="EMBL" id="ADL01639.1"/>
    </source>
</evidence>
<dbReference type="eggNOG" id="ENOG5032WB4">
    <property type="taxonomic scope" value="Bacteria"/>
</dbReference>
<keyword evidence="2" id="KW-1185">Reference proteome</keyword>
<dbReference type="STRING" id="633149.Bresu_2329"/>
<name>D9QK54_BRESC</name>
<evidence type="ECO:0000313" key="2">
    <source>
        <dbReference type="Proteomes" id="UP000002696"/>
    </source>
</evidence>
<proteinExistence type="predicted"/>
<accession>D9QK54</accession>
<organism evidence="1 2">
    <name type="scientific">Brevundimonas subvibrioides (strain ATCC 15264 / DSM 4735 / LMG 14903 / NBRC 16000 / CB 81)</name>
    <name type="common">Caulobacter subvibrioides</name>
    <dbReference type="NCBI Taxonomy" id="633149"/>
    <lineage>
        <taxon>Bacteria</taxon>
        <taxon>Pseudomonadati</taxon>
        <taxon>Pseudomonadota</taxon>
        <taxon>Alphaproteobacteria</taxon>
        <taxon>Caulobacterales</taxon>
        <taxon>Caulobacteraceae</taxon>
        <taxon>Brevundimonas</taxon>
    </lineage>
</organism>
<protein>
    <recommendedName>
        <fullName evidence="3">Aspartate-semialdehyde dehydrogenase</fullName>
    </recommendedName>
</protein>
<dbReference type="InParanoid" id="D9QK54"/>